<dbReference type="Gene3D" id="3.40.50.2000">
    <property type="entry name" value="Glycogen Phosphorylase B"/>
    <property type="match status" value="1"/>
</dbReference>
<dbReference type="SUPFAM" id="SSF53756">
    <property type="entry name" value="UDP-Glycosyltransferase/glycogen phosphorylase"/>
    <property type="match status" value="1"/>
</dbReference>
<gene>
    <name evidence="1" type="ORF">METEAL_02520</name>
</gene>
<accession>A0AA48KA19</accession>
<organism evidence="1 2">
    <name type="scientific">Mesoterricola silvestris</name>
    <dbReference type="NCBI Taxonomy" id="2927979"/>
    <lineage>
        <taxon>Bacteria</taxon>
        <taxon>Pseudomonadati</taxon>
        <taxon>Acidobacteriota</taxon>
        <taxon>Holophagae</taxon>
        <taxon>Holophagales</taxon>
        <taxon>Holophagaceae</taxon>
        <taxon>Mesoterricola</taxon>
    </lineage>
</organism>
<protein>
    <submittedName>
        <fullName evidence="1">Glycosyl transferase family 1</fullName>
    </submittedName>
</protein>
<dbReference type="RefSeq" id="WP_316413972.1">
    <property type="nucleotide sequence ID" value="NZ_AP027080.1"/>
</dbReference>
<name>A0AA48KA19_9BACT</name>
<keyword evidence="2" id="KW-1185">Reference proteome</keyword>
<dbReference type="AlphaFoldDB" id="A0AA48KA19"/>
<dbReference type="Pfam" id="PF13692">
    <property type="entry name" value="Glyco_trans_1_4"/>
    <property type="match status" value="1"/>
</dbReference>
<dbReference type="Proteomes" id="UP001238179">
    <property type="component" value="Chromosome"/>
</dbReference>
<reference evidence="2" key="1">
    <citation type="journal article" date="2023" name="Int. J. Syst. Evol. Microbiol.">
        <title>Mesoterricola silvestris gen. nov., sp. nov., Mesoterricola sediminis sp. nov., Geothrix oryzae sp. nov., Geothrix edaphica sp. nov., Geothrix rubra sp. nov., and Geothrix limicola sp. nov., six novel members of Acidobacteriota isolated from soils.</title>
        <authorList>
            <person name="Itoh H."/>
            <person name="Sugisawa Y."/>
            <person name="Mise K."/>
            <person name="Xu Z."/>
            <person name="Kuniyasu M."/>
            <person name="Ushijima N."/>
            <person name="Kawano K."/>
            <person name="Kobayashi E."/>
            <person name="Shiratori Y."/>
            <person name="Masuda Y."/>
            <person name="Senoo K."/>
        </authorList>
    </citation>
    <scope>NUCLEOTIDE SEQUENCE [LARGE SCALE GENOMIC DNA]</scope>
    <source>
        <strain evidence="2">W79</strain>
    </source>
</reference>
<sequence length="331" mass="37338">MAYALGYQALGHSVAFLLHPSYKLFKELAETAPILEAEGPGAIDLRSFDLALFYNMAPNNATLARRMKGCGLKVAYVYHEPWESIPTYLRTEGPYSTLKLTLAHRFSVDLLKLSDLVILSSKRAMELYHQGDVRYNHHVEYIPLLLTDECPKGELPERRFVSYIGTICPGHAFDAFVRFMEFAADQDSSLTFLLASRSPTPTSTAFKRALRKLGNRLRVQCGRPLTNEEINNLYLQSVCTWNLYKRTTQSGVLPRAQMLGAPSLASPVGSLPEFMRDGQEGIFVKDPSPMAIMEAASKIRENQDQFSANCRSNFLNTFHFQANLERIRQTL</sequence>
<proteinExistence type="predicted"/>
<evidence type="ECO:0000313" key="2">
    <source>
        <dbReference type="Proteomes" id="UP001238179"/>
    </source>
</evidence>
<keyword evidence="1" id="KW-0808">Transferase</keyword>
<evidence type="ECO:0000313" key="1">
    <source>
        <dbReference type="EMBL" id="BDU71078.1"/>
    </source>
</evidence>
<dbReference type="EMBL" id="AP027080">
    <property type="protein sequence ID" value="BDU71078.1"/>
    <property type="molecule type" value="Genomic_DNA"/>
</dbReference>
<dbReference type="KEGG" id="msil:METEAL_02520"/>
<dbReference type="GO" id="GO:0016740">
    <property type="term" value="F:transferase activity"/>
    <property type="evidence" value="ECO:0007669"/>
    <property type="project" value="UniProtKB-KW"/>
</dbReference>